<feature type="coiled-coil region" evidence="1">
    <location>
        <begin position="51"/>
        <end position="88"/>
    </location>
</feature>
<organism evidence="2 3">
    <name type="scientific">Rhizobium meliloti (strain 1021)</name>
    <name type="common">Ensifer meliloti</name>
    <name type="synonym">Sinorhizobium meliloti</name>
    <dbReference type="NCBI Taxonomy" id="266834"/>
    <lineage>
        <taxon>Bacteria</taxon>
        <taxon>Pseudomonadati</taxon>
        <taxon>Pseudomonadota</taxon>
        <taxon>Alphaproteobacteria</taxon>
        <taxon>Hyphomicrobiales</taxon>
        <taxon>Rhizobiaceae</taxon>
        <taxon>Sinorhizobium/Ensifer group</taxon>
        <taxon>Sinorhizobium</taxon>
    </lineage>
</organism>
<reference evidence="3" key="2">
    <citation type="journal article" date="2001" name="Science">
        <title>The composite genome of the legume symbiont Sinorhizobium meliloti.</title>
        <authorList>
            <person name="Galibert F."/>
            <person name="Finan T.M."/>
            <person name="Long S.R."/>
            <person name="Puehler A."/>
            <person name="Abola P."/>
            <person name="Ampe F."/>
            <person name="Barloy-Hubler F."/>
            <person name="Barnett M.J."/>
            <person name="Becker A."/>
            <person name="Boistard P."/>
            <person name="Bothe G."/>
            <person name="Boutry M."/>
            <person name="Bowser L."/>
            <person name="Buhrmester J."/>
            <person name="Cadieu E."/>
            <person name="Capela D."/>
            <person name="Chain P."/>
            <person name="Cowie A."/>
            <person name="Davis R.W."/>
            <person name="Dreano S."/>
            <person name="Federspiel N.A."/>
            <person name="Fisher R.F."/>
            <person name="Gloux S."/>
            <person name="Godrie T."/>
            <person name="Goffeau A."/>
            <person name="Golding B."/>
            <person name="Gouzy J."/>
            <person name="Gurjal M."/>
            <person name="Hernandez-Lucas I."/>
            <person name="Hong A."/>
            <person name="Huizar L."/>
            <person name="Hyman R.W."/>
            <person name="Jones T."/>
            <person name="Kahn D."/>
            <person name="Kahn M.L."/>
            <person name="Kalman S."/>
            <person name="Keating D.H."/>
            <person name="Kiss E."/>
            <person name="Komp C."/>
            <person name="Lelaure V."/>
            <person name="Masuy D."/>
            <person name="Palm C."/>
            <person name="Peck M.C."/>
            <person name="Pohl T.M."/>
            <person name="Portetelle D."/>
            <person name="Purnelle B."/>
            <person name="Ramsperger U."/>
            <person name="Surzycki R."/>
            <person name="Thebault P."/>
            <person name="Vandenbol M."/>
            <person name="Vorhoelter F.J."/>
            <person name="Weidner S."/>
            <person name="Wells D.H."/>
            <person name="Wong K."/>
            <person name="Yeh K.-C."/>
            <person name="Batut J."/>
        </authorList>
    </citation>
    <scope>NUCLEOTIDE SEQUENCE [LARGE SCALE GENOMIC DNA]</scope>
    <source>
        <strain evidence="3">1021</strain>
        <plasmid evidence="3">Plasmid pSymA</plasmid>
    </source>
</reference>
<keyword evidence="3" id="KW-1185">Reference proteome</keyword>
<reference evidence="2 3" key="1">
    <citation type="journal article" date="2001" name="Proc. Natl. Acad. Sci. U.S.A.">
        <title>Nucleotide sequence and predicted functions of the entire Sinorhizobium meliloti pSymA megaplasmid.</title>
        <authorList>
            <person name="Barnett M.J."/>
            <person name="Fisher R.F."/>
            <person name="Jones T."/>
            <person name="Komp C."/>
            <person name="Abola A.P."/>
            <person name="Barloy-Hubler F."/>
            <person name="Bowser L."/>
            <person name="Capela D."/>
            <person name="Galibert F."/>
            <person name="Gouzy J."/>
            <person name="Gurjal M."/>
            <person name="Hong A."/>
            <person name="Huizar L."/>
            <person name="Hyman R.W."/>
            <person name="Kahn D."/>
            <person name="Kahn M.L."/>
            <person name="Kalman S."/>
            <person name="Keating D.H."/>
            <person name="Palm C."/>
            <person name="Peck M.C."/>
            <person name="Surzycki R."/>
            <person name="Wells D.H."/>
            <person name="Yeh K.-C."/>
            <person name="Davis R.W."/>
            <person name="Federspiel N.A."/>
            <person name="Long S.R."/>
        </authorList>
    </citation>
    <scope>NUCLEOTIDE SEQUENCE [LARGE SCALE GENOMIC DNA]</scope>
    <source>
        <strain evidence="2 3">1021</strain>
        <plasmid evidence="3">Plasmid pSymA</plasmid>
    </source>
</reference>
<accession>Q930W7</accession>
<dbReference type="EMBL" id="AE006469">
    <property type="protein sequence ID" value="AAK64735.1"/>
    <property type="molecule type" value="Genomic_DNA"/>
</dbReference>
<geneLocation type="plasmid" evidence="2 3">
    <name>pSymA</name>
</geneLocation>
<gene>
    <name evidence="2" type="ORF">SMa0146</name>
</gene>
<keyword evidence="2" id="KW-0614">Plasmid</keyword>
<dbReference type="PATRIC" id="fig|266834.11.peg.82"/>
<dbReference type="Proteomes" id="UP000001976">
    <property type="component" value="Plasmid pSymA"/>
</dbReference>
<proteinExistence type="predicted"/>
<sequence length="174" mass="19694">MSGPRSLVAPSTFPQSQRPVCHSLPGRYDRSDRFELELDERFEEEFDELFEDELELEFEELLDEELELELLEELELELLEELELELDELLPATMISPSVRPVWAVCVEVRSTPGNKGAYSLASAAEPTNAARPAAIALFVQFFAISSTPCENRTGSSVRRSNGRCAPLFHDRNF</sequence>
<dbReference type="EnsemblBacteria" id="AAK64735">
    <property type="protein sequence ID" value="AAK64735"/>
    <property type="gene ID" value="SMa0146"/>
</dbReference>
<evidence type="ECO:0000313" key="2">
    <source>
        <dbReference type="EMBL" id="AAK64735.1"/>
    </source>
</evidence>
<keyword evidence="1" id="KW-0175">Coiled coil</keyword>
<dbReference type="OrthoDB" id="8283660at2"/>
<dbReference type="AlphaFoldDB" id="Q930W7"/>
<evidence type="ECO:0000256" key="1">
    <source>
        <dbReference type="SAM" id="Coils"/>
    </source>
</evidence>
<evidence type="ECO:0000313" key="3">
    <source>
        <dbReference type="Proteomes" id="UP000001976"/>
    </source>
</evidence>
<dbReference type="HOGENOM" id="CLU_136236_0_0_5"/>
<name>Q930W7_RHIME</name>
<protein>
    <submittedName>
        <fullName evidence="2">Uncharacterized protein</fullName>
    </submittedName>
</protein>
<dbReference type="KEGG" id="sme:SMa0146"/>
<dbReference type="PIR" id="E95271">
    <property type="entry name" value="E95271"/>
</dbReference>